<feature type="compositionally biased region" description="Polar residues" evidence="2">
    <location>
        <begin position="458"/>
        <end position="467"/>
    </location>
</feature>
<dbReference type="Gene3D" id="1.10.10.10">
    <property type="entry name" value="Winged helix-like DNA-binding domain superfamily/Winged helix DNA-binding domain"/>
    <property type="match status" value="1"/>
</dbReference>
<dbReference type="FunFam" id="1.10.10.10:FF:000422">
    <property type="entry name" value="DNA-binding protein RFX7"/>
    <property type="match status" value="1"/>
</dbReference>
<keyword evidence="1" id="KW-0238">DNA-binding</keyword>
<dbReference type="InterPro" id="IPR036390">
    <property type="entry name" value="WH_DNA-bd_sf"/>
</dbReference>
<dbReference type="PROSITE" id="PS51526">
    <property type="entry name" value="RFX_DBD"/>
    <property type="match status" value="1"/>
</dbReference>
<dbReference type="EMBL" id="JAVRJZ010000002">
    <property type="protein sequence ID" value="KAK2726147.1"/>
    <property type="molecule type" value="Genomic_DNA"/>
</dbReference>
<protein>
    <recommendedName>
        <fullName evidence="3">RFX-type winged-helix domain-containing protein</fullName>
    </recommendedName>
</protein>
<feature type="region of interest" description="Disordered" evidence="2">
    <location>
        <begin position="236"/>
        <end position="318"/>
    </location>
</feature>
<keyword evidence="5" id="KW-1185">Reference proteome</keyword>
<gene>
    <name evidence="4" type="ORF">QYM36_000563</name>
</gene>
<dbReference type="GO" id="GO:0000978">
    <property type="term" value="F:RNA polymerase II cis-regulatory region sequence-specific DNA binding"/>
    <property type="evidence" value="ECO:0007669"/>
    <property type="project" value="TreeGrafter"/>
</dbReference>
<dbReference type="AlphaFoldDB" id="A0AA88LD95"/>
<organism evidence="4 5">
    <name type="scientific">Artemia franciscana</name>
    <name type="common">Brine shrimp</name>
    <name type="synonym">Artemia sanfranciscana</name>
    <dbReference type="NCBI Taxonomy" id="6661"/>
    <lineage>
        <taxon>Eukaryota</taxon>
        <taxon>Metazoa</taxon>
        <taxon>Ecdysozoa</taxon>
        <taxon>Arthropoda</taxon>
        <taxon>Crustacea</taxon>
        <taxon>Branchiopoda</taxon>
        <taxon>Anostraca</taxon>
        <taxon>Artemiidae</taxon>
        <taxon>Artemia</taxon>
    </lineage>
</organism>
<evidence type="ECO:0000256" key="2">
    <source>
        <dbReference type="SAM" id="MobiDB-lite"/>
    </source>
</evidence>
<dbReference type="PANTHER" id="PTHR12619">
    <property type="entry name" value="RFX TRANSCRIPTION FACTOR FAMILY"/>
    <property type="match status" value="1"/>
</dbReference>
<evidence type="ECO:0000313" key="4">
    <source>
        <dbReference type="EMBL" id="KAK2726147.1"/>
    </source>
</evidence>
<comment type="caution">
    <text evidence="4">The sequence shown here is derived from an EMBL/GenBank/DDBJ whole genome shotgun (WGS) entry which is preliminary data.</text>
</comment>
<proteinExistence type="predicted"/>
<feature type="domain" description="RFX-type winged-helix" evidence="3">
    <location>
        <begin position="92"/>
        <end position="167"/>
    </location>
</feature>
<feature type="compositionally biased region" description="Polar residues" evidence="2">
    <location>
        <begin position="245"/>
        <end position="255"/>
    </location>
</feature>
<reference evidence="4" key="1">
    <citation type="submission" date="2023-07" db="EMBL/GenBank/DDBJ databases">
        <title>Chromosome-level genome assembly of Artemia franciscana.</title>
        <authorList>
            <person name="Jo E."/>
        </authorList>
    </citation>
    <scope>NUCLEOTIDE SEQUENCE</scope>
    <source>
        <tissue evidence="4">Whole body</tissue>
    </source>
</reference>
<dbReference type="GO" id="GO:0000981">
    <property type="term" value="F:DNA-binding transcription factor activity, RNA polymerase II-specific"/>
    <property type="evidence" value="ECO:0007669"/>
    <property type="project" value="TreeGrafter"/>
</dbReference>
<feature type="compositionally biased region" description="Basic and acidic residues" evidence="2">
    <location>
        <begin position="289"/>
        <end position="303"/>
    </location>
</feature>
<dbReference type="Proteomes" id="UP001187531">
    <property type="component" value="Unassembled WGS sequence"/>
</dbReference>
<dbReference type="InterPro" id="IPR003150">
    <property type="entry name" value="DNA-bd_RFX"/>
</dbReference>
<dbReference type="SUPFAM" id="SSF46785">
    <property type="entry name" value="Winged helix' DNA-binding domain"/>
    <property type="match status" value="1"/>
</dbReference>
<evidence type="ECO:0000256" key="1">
    <source>
        <dbReference type="ARBA" id="ARBA00023125"/>
    </source>
</evidence>
<dbReference type="PANTHER" id="PTHR12619:SF21">
    <property type="entry name" value="RFX-TYPE WINGED-HELIX DOMAIN-CONTAINING PROTEIN"/>
    <property type="match status" value="1"/>
</dbReference>
<accession>A0AA88LD95</accession>
<name>A0AA88LD95_ARTSF</name>
<feature type="region of interest" description="Disordered" evidence="2">
    <location>
        <begin position="432"/>
        <end position="484"/>
    </location>
</feature>
<dbReference type="InterPro" id="IPR039779">
    <property type="entry name" value="RFX-like"/>
</dbReference>
<evidence type="ECO:0000313" key="5">
    <source>
        <dbReference type="Proteomes" id="UP001187531"/>
    </source>
</evidence>
<dbReference type="Gene3D" id="6.10.140.1290">
    <property type="match status" value="1"/>
</dbReference>
<feature type="non-terminal residue" evidence="4">
    <location>
        <position position="484"/>
    </location>
</feature>
<dbReference type="InterPro" id="IPR036388">
    <property type="entry name" value="WH-like_DNA-bd_sf"/>
</dbReference>
<dbReference type="Pfam" id="PF02257">
    <property type="entry name" value="RFX_DNA_binding"/>
    <property type="match status" value="1"/>
</dbReference>
<sequence>MEHIRHGQMLKEEPIFNPEPPLDQDNLLFMIQSSVNSDSLEKINRILRQIELLSDVEKLILYLKLPGSEEISIDPLRCPLNPLGSRSELQQTLAWIRTHLEPDREVSLPKQDVYEEYLVYCSANGVKPLSTADFGKIMKQAFPEVKPRRLGVRGQSRYCYAGLRKKVKLECPKPPNPEARPENPSREPVARWAADELDAADQMSISTVLGWARDMFGRKFQSVAALAELISSLPENGKLDHNESETGSLSPNSKSAPVGRGGKRKCSTLPMENRRGRGGKRGRPPNIKQDGRIPSVHDNRENENQYYPPGGSQGFVNSSGIHVKRDICDNDNRVSDQTTLCSDPLLSDASAPSLPLEGLQASQETVLSNNAASPMCTMSGQGENPPGPVDLELGNHCSGAKPGEAQSHASQLSQLRILLENNLTTATEEEVQSSSKHVSFEDEVPASPNTRRRAFNFTPISPRQTPVASPFVSPRQTPVHMRPQ</sequence>
<evidence type="ECO:0000259" key="3">
    <source>
        <dbReference type="PROSITE" id="PS51526"/>
    </source>
</evidence>